<dbReference type="Pfam" id="PF14574">
    <property type="entry name" value="RACo_C_ter"/>
    <property type="match status" value="1"/>
</dbReference>
<organism evidence="4 5">
    <name type="scientific">Candidatus Lambdaproteobacteria bacterium RIFOXYD2_FULL_56_26</name>
    <dbReference type="NCBI Taxonomy" id="1817773"/>
    <lineage>
        <taxon>Bacteria</taxon>
        <taxon>Pseudomonadati</taxon>
        <taxon>Pseudomonadota</taxon>
        <taxon>Candidatus Lambdaproteobacteria</taxon>
    </lineage>
</organism>
<evidence type="ECO:0000259" key="2">
    <source>
        <dbReference type="Pfam" id="PF14574"/>
    </source>
</evidence>
<evidence type="ECO:0000313" key="5">
    <source>
        <dbReference type="Proteomes" id="UP000177583"/>
    </source>
</evidence>
<dbReference type="GO" id="GO:0051536">
    <property type="term" value="F:iron-sulfur cluster binding"/>
    <property type="evidence" value="ECO:0007669"/>
    <property type="project" value="InterPro"/>
</dbReference>
<dbReference type="Proteomes" id="UP000177583">
    <property type="component" value="Unassembled WGS sequence"/>
</dbReference>
<evidence type="ECO:0000259" key="3">
    <source>
        <dbReference type="Pfam" id="PF17651"/>
    </source>
</evidence>
<reference evidence="4 5" key="1">
    <citation type="journal article" date="2016" name="Nat. Commun.">
        <title>Thousands of microbial genomes shed light on interconnected biogeochemical processes in an aquifer system.</title>
        <authorList>
            <person name="Anantharaman K."/>
            <person name="Brown C.T."/>
            <person name="Hug L.A."/>
            <person name="Sharon I."/>
            <person name="Castelle C.J."/>
            <person name="Probst A.J."/>
            <person name="Thomas B.C."/>
            <person name="Singh A."/>
            <person name="Wilkins M.J."/>
            <person name="Karaoz U."/>
            <person name="Brodie E.L."/>
            <person name="Williams K.H."/>
            <person name="Hubbard S.S."/>
            <person name="Banfield J.F."/>
        </authorList>
    </citation>
    <scope>NUCLEOTIDE SEQUENCE [LARGE SCALE GENOMIC DNA]</scope>
</reference>
<dbReference type="Pfam" id="PF00111">
    <property type="entry name" value="Fer2"/>
    <property type="match status" value="1"/>
</dbReference>
<protein>
    <recommendedName>
        <fullName evidence="6">2Fe-2S ferredoxin-type domain-containing protein</fullName>
    </recommendedName>
</protein>
<dbReference type="SUPFAM" id="SSF54292">
    <property type="entry name" value="2Fe-2S ferredoxin-like"/>
    <property type="match status" value="1"/>
</dbReference>
<dbReference type="InterPro" id="IPR036010">
    <property type="entry name" value="2Fe-2S_ferredoxin-like_sf"/>
</dbReference>
<sequence length="529" mass="55861">MDRLLLSGPQGSLTLDYTPGPTLAELLGSGTGAIPGSCSAQGLCGLCRVQVHHAQVDLAPADKAEAATLGEKRLAQGWRLACRFRPQGQVELWLPRQETGQVWRQTSPWLPHFPAPLRALAPAEPRLGLAIDLGTTHLSLGLVDRKTGTLLQALWGQNPQKTAGKDLLSRLSQAKDSEARVWLQQSVGHALAQGLGELLGLAKAAAPEVGRVSLVGNRAMLALFLGLEPDSLLDPNRWEDSAQSLEGAGLSWPQAWGLAPGTGLDLLPPLGGFVGSDLLAGIFAADVASLGEPALVIDFGTNIEIALWDGKQGWATSVAGGPAFEGSGLRFGIGAIAGAIDQLSWNPGPEPQARWVEPGPPWGLCGPGFVDLFYHLRQSGQADALGRFAPQLEGKFCFTVAGEDFWVGPKDLDRFAQAKAAVGAGILLLLRRAGIGLQEVKKLHLAGAFGQGLNLVSAQALGLLPNLPAQRFLRMGNAALAGAVLALVHPQSGEKLTDLKSRFQTLNLANQPEFEELFFSQLLLEPLAP</sequence>
<dbReference type="Gene3D" id="3.30.420.480">
    <property type="entry name" value="Domain of unknown function (DUF4445)"/>
    <property type="match status" value="1"/>
</dbReference>
<dbReference type="PANTHER" id="PTHR42895">
    <property type="entry name" value="IRON-SULFUR CLUSTER-BINDING PROTEIN-RELATED"/>
    <property type="match status" value="1"/>
</dbReference>
<name>A0A1F6H3T3_9PROT</name>
<dbReference type="PANTHER" id="PTHR42895:SF2">
    <property type="entry name" value="IRON-SULFUR CLUSTER PROTEIN"/>
    <property type="match status" value="1"/>
</dbReference>
<dbReference type="InterPro" id="IPR012675">
    <property type="entry name" value="Beta-grasp_dom_sf"/>
</dbReference>
<accession>A0A1F6H3T3</accession>
<dbReference type="CDD" id="cd00207">
    <property type="entry name" value="fer2"/>
    <property type="match status" value="1"/>
</dbReference>
<evidence type="ECO:0000259" key="1">
    <source>
        <dbReference type="Pfam" id="PF00111"/>
    </source>
</evidence>
<evidence type="ECO:0000313" key="4">
    <source>
        <dbReference type="EMBL" id="OGH04980.1"/>
    </source>
</evidence>
<gene>
    <name evidence="4" type="ORF">A2557_08380</name>
</gene>
<dbReference type="InterPro" id="IPR043129">
    <property type="entry name" value="ATPase_NBD"/>
</dbReference>
<dbReference type="AlphaFoldDB" id="A0A1F6H3T3"/>
<dbReference type="InterPro" id="IPR052911">
    <property type="entry name" value="Corrinoid_activation_enz"/>
</dbReference>
<dbReference type="InterPro" id="IPR041414">
    <property type="entry name" value="Raco-like_middle"/>
</dbReference>
<dbReference type="Gene3D" id="3.10.20.30">
    <property type="match status" value="1"/>
</dbReference>
<dbReference type="InterPro" id="IPR042259">
    <property type="entry name" value="Raco-like_middle_sf"/>
</dbReference>
<dbReference type="EMBL" id="MFNF01000001">
    <property type="protein sequence ID" value="OGH04980.1"/>
    <property type="molecule type" value="Genomic_DNA"/>
</dbReference>
<dbReference type="Pfam" id="PF17651">
    <property type="entry name" value="Raco_middle"/>
    <property type="match status" value="1"/>
</dbReference>
<proteinExistence type="predicted"/>
<dbReference type="SUPFAM" id="SSF53067">
    <property type="entry name" value="Actin-like ATPase domain"/>
    <property type="match status" value="1"/>
</dbReference>
<dbReference type="InterPro" id="IPR001041">
    <property type="entry name" value="2Fe-2S_ferredoxin-type"/>
</dbReference>
<comment type="caution">
    <text evidence="4">The sequence shown here is derived from an EMBL/GenBank/DDBJ whole genome shotgun (WGS) entry which is preliminary data.</text>
</comment>
<feature type="domain" description="2Fe-2S ferredoxin-type" evidence="1">
    <location>
        <begin position="19"/>
        <end position="87"/>
    </location>
</feature>
<dbReference type="InterPro" id="IPR027980">
    <property type="entry name" value="RACo_C"/>
</dbReference>
<evidence type="ECO:0008006" key="6">
    <source>
        <dbReference type="Google" id="ProtNLM"/>
    </source>
</evidence>
<feature type="domain" description="RACo C-terminal" evidence="2">
    <location>
        <begin position="292"/>
        <end position="524"/>
    </location>
</feature>
<feature type="domain" description="RACo-like middle region" evidence="3">
    <location>
        <begin position="127"/>
        <end position="287"/>
    </location>
</feature>